<sequence>MHACMRAQPAVEEREMQMYVGGDRSERVETFSLWASLRSPERAGVVRNVDASGRRLVCCTCKHGHQSDHQEEEEPRRTHLRPDRELCARDECRIDTLRVSGKQISIRNARHSSSNDHSPRNSQRAHRHATLEFHTVLQVFHDRPPRMLSEHTGLTRAFQVDPPFLQTPTAR</sequence>
<reference evidence="2" key="1">
    <citation type="submission" date="2019-01" db="EMBL/GenBank/DDBJ databases">
        <title>Draft genome sequences of three monokaryotic isolates of the white-rot basidiomycete fungus Dichomitus squalens.</title>
        <authorList>
            <consortium name="DOE Joint Genome Institute"/>
            <person name="Lopez S.C."/>
            <person name="Andreopoulos B."/>
            <person name="Pangilinan J."/>
            <person name="Lipzen A."/>
            <person name="Riley R."/>
            <person name="Ahrendt S."/>
            <person name="Ng V."/>
            <person name="Barry K."/>
            <person name="Daum C."/>
            <person name="Grigoriev I.V."/>
            <person name="Hilden K.S."/>
            <person name="Makela M.R."/>
            <person name="de Vries R.P."/>
        </authorList>
    </citation>
    <scope>NUCLEOTIDE SEQUENCE [LARGE SCALE GENOMIC DNA]</scope>
    <source>
        <strain evidence="2">OM18370.1</strain>
    </source>
</reference>
<dbReference type="AlphaFoldDB" id="A0A4Q9MA67"/>
<organism evidence="2">
    <name type="scientific">Dichomitus squalens</name>
    <dbReference type="NCBI Taxonomy" id="114155"/>
    <lineage>
        <taxon>Eukaryota</taxon>
        <taxon>Fungi</taxon>
        <taxon>Dikarya</taxon>
        <taxon>Basidiomycota</taxon>
        <taxon>Agaricomycotina</taxon>
        <taxon>Agaricomycetes</taxon>
        <taxon>Polyporales</taxon>
        <taxon>Polyporaceae</taxon>
        <taxon>Dichomitus</taxon>
    </lineage>
</organism>
<dbReference type="EMBL" id="ML143491">
    <property type="protein sequence ID" value="TBU23929.1"/>
    <property type="molecule type" value="Genomic_DNA"/>
</dbReference>
<protein>
    <submittedName>
        <fullName evidence="2">Uncharacterized protein</fullName>
    </submittedName>
</protein>
<evidence type="ECO:0000313" key="2">
    <source>
        <dbReference type="EMBL" id="TBU23929.1"/>
    </source>
</evidence>
<accession>A0A4Q9MA67</accession>
<proteinExistence type="predicted"/>
<feature type="compositionally biased region" description="Polar residues" evidence="1">
    <location>
        <begin position="103"/>
        <end position="112"/>
    </location>
</feature>
<feature type="region of interest" description="Disordered" evidence="1">
    <location>
        <begin position="103"/>
        <end position="126"/>
    </location>
</feature>
<evidence type="ECO:0000256" key="1">
    <source>
        <dbReference type="SAM" id="MobiDB-lite"/>
    </source>
</evidence>
<dbReference type="Proteomes" id="UP000292957">
    <property type="component" value="Unassembled WGS sequence"/>
</dbReference>
<name>A0A4Q9MA67_9APHY</name>
<gene>
    <name evidence="2" type="ORF">BD311DRAFT_767494</name>
</gene>